<accession>A0A139X3P5</accession>
<comment type="caution">
    <text evidence="2">The sequence shown here is derived from an EMBL/GenBank/DDBJ whole genome shotgun (WGS) entry which is preliminary data.</text>
</comment>
<sequence>MGSRVSQIGFTPLSPPLERGEIRTSSSLGKGGDSDFQFPWKGGRSDFQFPWKGGRSDFQFPWKGGRSDFQFPWKGGRSDFQFPWKGGRSDFQFPPLSKVRVRVGWKPRKNLNRSAISDLCVHRRIRSREKS</sequence>
<organism evidence="2 3">
    <name type="scientific">Scytonema hofmannii PCC 7110</name>
    <dbReference type="NCBI Taxonomy" id="128403"/>
    <lineage>
        <taxon>Bacteria</taxon>
        <taxon>Bacillati</taxon>
        <taxon>Cyanobacteriota</taxon>
        <taxon>Cyanophyceae</taxon>
        <taxon>Nostocales</taxon>
        <taxon>Scytonemataceae</taxon>
        <taxon>Scytonema</taxon>
    </lineage>
</organism>
<proteinExistence type="predicted"/>
<feature type="region of interest" description="Disordered" evidence="1">
    <location>
        <begin position="1"/>
        <end position="39"/>
    </location>
</feature>
<evidence type="ECO:0000313" key="3">
    <source>
        <dbReference type="Proteomes" id="UP000076925"/>
    </source>
</evidence>
<dbReference type="AlphaFoldDB" id="A0A139X3P5"/>
<reference evidence="2 3" key="1">
    <citation type="journal article" date="2013" name="Genome Biol. Evol.">
        <title>Genomes of Stigonematalean cyanobacteria (subsection V) and the evolution of oxygenic photosynthesis from prokaryotes to plastids.</title>
        <authorList>
            <person name="Dagan T."/>
            <person name="Roettger M."/>
            <person name="Stucken K."/>
            <person name="Landan G."/>
            <person name="Koch R."/>
            <person name="Major P."/>
            <person name="Gould S.B."/>
            <person name="Goremykin V.V."/>
            <person name="Rippka R."/>
            <person name="Tandeau de Marsac N."/>
            <person name="Gugger M."/>
            <person name="Lockhart P.J."/>
            <person name="Allen J.F."/>
            <person name="Brune I."/>
            <person name="Maus I."/>
            <person name="Puhler A."/>
            <person name="Martin W.F."/>
        </authorList>
    </citation>
    <scope>NUCLEOTIDE SEQUENCE [LARGE SCALE GENOMIC DNA]</scope>
    <source>
        <strain evidence="2 3">PCC 7110</strain>
    </source>
</reference>
<keyword evidence="3" id="KW-1185">Reference proteome</keyword>
<gene>
    <name evidence="2" type="ORF">WA1_31780</name>
</gene>
<name>A0A139X3P5_9CYAN</name>
<dbReference type="STRING" id="128403.WA1_31780"/>
<evidence type="ECO:0000313" key="2">
    <source>
        <dbReference type="EMBL" id="KYC39318.1"/>
    </source>
</evidence>
<protein>
    <submittedName>
        <fullName evidence="2">Uncharacterized protein</fullName>
    </submittedName>
</protein>
<dbReference type="EMBL" id="ANNX02000035">
    <property type="protein sequence ID" value="KYC39318.1"/>
    <property type="molecule type" value="Genomic_DNA"/>
</dbReference>
<evidence type="ECO:0000256" key="1">
    <source>
        <dbReference type="SAM" id="MobiDB-lite"/>
    </source>
</evidence>
<dbReference type="Proteomes" id="UP000076925">
    <property type="component" value="Unassembled WGS sequence"/>
</dbReference>